<evidence type="ECO:0000313" key="1">
    <source>
        <dbReference type="EMBL" id="AKS43222.1"/>
    </source>
</evidence>
<organism evidence="1 2">
    <name type="scientific">Wenzhouxiangella marina</name>
    <dbReference type="NCBI Taxonomy" id="1579979"/>
    <lineage>
        <taxon>Bacteria</taxon>
        <taxon>Pseudomonadati</taxon>
        <taxon>Pseudomonadota</taxon>
        <taxon>Gammaproteobacteria</taxon>
        <taxon>Chromatiales</taxon>
        <taxon>Wenzhouxiangellaceae</taxon>
        <taxon>Wenzhouxiangella</taxon>
    </lineage>
</organism>
<dbReference type="AlphaFoldDB" id="A0A0K0Y006"/>
<protein>
    <submittedName>
        <fullName evidence="1">Uncharacterized protein</fullName>
    </submittedName>
</protein>
<dbReference type="STRING" id="1579979.WM2015_2865"/>
<gene>
    <name evidence="1" type="ORF">WM2015_2865</name>
</gene>
<proteinExistence type="predicted"/>
<sequence length="367" mass="41297">MTETQTRLLMNRQRFEDMHVDSTPAPSAKDGEVVLALDRFSLTVNNVTYAAFGEALRYWDFFPTGIDGQGLLPVWGYANVVDSEVEGIEVGQRYFGYFPSATHLVVKPGKTGARSFRDESAHRADLPEVYNWYQRSDNDPFQSEAAESLHAIFRPLFVTAFGLSDFLADENFFGAKQVVISSASSRTGYSEAFSLRMQSEDIELIGLTSAGHRDFVEGLGLYSKVLAYDDLEQLDPDRPTVYVDVAGNTEVQRRVHQHFGEQLVHDAALGAAHTHEPPQPDEDLPGARPVFFFAPVWVARRQKEWGPEEFNRRVGEAVAAFFQHVMKHRLIEIREQQGFEAAREVLTEMLDGRTDPAIGHVIRLKAD</sequence>
<dbReference type="KEGG" id="wma:WM2015_2865"/>
<keyword evidence="2" id="KW-1185">Reference proteome</keyword>
<dbReference type="InterPro" id="IPR021276">
    <property type="entry name" value="DUF2855"/>
</dbReference>
<name>A0A0K0Y006_9GAMM</name>
<dbReference type="OrthoDB" id="8953110at2"/>
<dbReference type="EMBL" id="CP012154">
    <property type="protein sequence ID" value="AKS43222.1"/>
    <property type="molecule type" value="Genomic_DNA"/>
</dbReference>
<reference evidence="1 2" key="1">
    <citation type="submission" date="2015-07" db="EMBL/GenBank/DDBJ databases">
        <authorList>
            <person name="Noorani M."/>
        </authorList>
    </citation>
    <scope>NUCLEOTIDE SEQUENCE [LARGE SCALE GENOMIC DNA]</scope>
    <source>
        <strain evidence="1 2">KCTC 42284</strain>
    </source>
</reference>
<dbReference type="Proteomes" id="UP000066624">
    <property type="component" value="Chromosome"/>
</dbReference>
<accession>A0A0K0Y006</accession>
<evidence type="ECO:0000313" key="2">
    <source>
        <dbReference type="Proteomes" id="UP000066624"/>
    </source>
</evidence>
<dbReference type="Pfam" id="PF11017">
    <property type="entry name" value="DUF2855"/>
    <property type="match status" value="1"/>
</dbReference>
<dbReference type="RefSeq" id="WP_049726727.1">
    <property type="nucleotide sequence ID" value="NZ_CP012154.1"/>
</dbReference>